<evidence type="ECO:0000256" key="2">
    <source>
        <dbReference type="ARBA" id="ARBA00023239"/>
    </source>
</evidence>
<comment type="similarity">
    <text evidence="1">Belongs to the trichodiene synthase family.</text>
</comment>
<evidence type="ECO:0000313" key="3">
    <source>
        <dbReference type="EMBL" id="EIW74283.1"/>
    </source>
</evidence>
<keyword evidence="2" id="KW-0456">Lyase</keyword>
<dbReference type="AlphaFoldDB" id="R7SDP1"/>
<dbReference type="Pfam" id="PF06330">
    <property type="entry name" value="TRI5"/>
    <property type="match status" value="1"/>
</dbReference>
<dbReference type="eggNOG" id="ENOG502SQ3X">
    <property type="taxonomic scope" value="Eukaryota"/>
</dbReference>
<dbReference type="SUPFAM" id="SSF48576">
    <property type="entry name" value="Terpenoid synthases"/>
    <property type="match status" value="1"/>
</dbReference>
<organism evidence="3 4">
    <name type="scientific">Coniophora puteana (strain RWD-64-598)</name>
    <name type="common">Brown rot fungus</name>
    <dbReference type="NCBI Taxonomy" id="741705"/>
    <lineage>
        <taxon>Eukaryota</taxon>
        <taxon>Fungi</taxon>
        <taxon>Dikarya</taxon>
        <taxon>Basidiomycota</taxon>
        <taxon>Agaricomycotina</taxon>
        <taxon>Agaricomycetes</taxon>
        <taxon>Agaricomycetidae</taxon>
        <taxon>Boletales</taxon>
        <taxon>Coniophorineae</taxon>
        <taxon>Coniophoraceae</taxon>
        <taxon>Coniophora</taxon>
    </lineage>
</organism>
<dbReference type="InterPro" id="IPR024652">
    <property type="entry name" value="Trichodiene_synth"/>
</dbReference>
<dbReference type="GeneID" id="19206421"/>
<accession>R7SDP1</accession>
<dbReference type="RefSeq" id="XP_007775638.1">
    <property type="nucleotide sequence ID" value="XM_007777448.1"/>
</dbReference>
<gene>
    <name evidence="3" type="ORF">CONPUDRAFT_170276</name>
</gene>
<reference evidence="4" key="1">
    <citation type="journal article" date="2012" name="Science">
        <title>The Paleozoic origin of enzymatic lignin decomposition reconstructed from 31 fungal genomes.</title>
        <authorList>
            <person name="Floudas D."/>
            <person name="Binder M."/>
            <person name="Riley R."/>
            <person name="Barry K."/>
            <person name="Blanchette R.A."/>
            <person name="Henrissat B."/>
            <person name="Martinez A.T."/>
            <person name="Otillar R."/>
            <person name="Spatafora J.W."/>
            <person name="Yadav J.S."/>
            <person name="Aerts A."/>
            <person name="Benoit I."/>
            <person name="Boyd A."/>
            <person name="Carlson A."/>
            <person name="Copeland A."/>
            <person name="Coutinho P.M."/>
            <person name="de Vries R.P."/>
            <person name="Ferreira P."/>
            <person name="Findley K."/>
            <person name="Foster B."/>
            <person name="Gaskell J."/>
            <person name="Glotzer D."/>
            <person name="Gorecki P."/>
            <person name="Heitman J."/>
            <person name="Hesse C."/>
            <person name="Hori C."/>
            <person name="Igarashi K."/>
            <person name="Jurgens J.A."/>
            <person name="Kallen N."/>
            <person name="Kersten P."/>
            <person name="Kohler A."/>
            <person name="Kuees U."/>
            <person name="Kumar T.K.A."/>
            <person name="Kuo A."/>
            <person name="LaButti K."/>
            <person name="Larrondo L.F."/>
            <person name="Lindquist E."/>
            <person name="Ling A."/>
            <person name="Lombard V."/>
            <person name="Lucas S."/>
            <person name="Lundell T."/>
            <person name="Martin R."/>
            <person name="McLaughlin D.J."/>
            <person name="Morgenstern I."/>
            <person name="Morin E."/>
            <person name="Murat C."/>
            <person name="Nagy L.G."/>
            <person name="Nolan M."/>
            <person name="Ohm R.A."/>
            <person name="Patyshakuliyeva A."/>
            <person name="Rokas A."/>
            <person name="Ruiz-Duenas F.J."/>
            <person name="Sabat G."/>
            <person name="Salamov A."/>
            <person name="Samejima M."/>
            <person name="Schmutz J."/>
            <person name="Slot J.C."/>
            <person name="St John F."/>
            <person name="Stenlid J."/>
            <person name="Sun H."/>
            <person name="Sun S."/>
            <person name="Syed K."/>
            <person name="Tsang A."/>
            <person name="Wiebenga A."/>
            <person name="Young D."/>
            <person name="Pisabarro A."/>
            <person name="Eastwood D.C."/>
            <person name="Martin F."/>
            <person name="Cullen D."/>
            <person name="Grigoriev I.V."/>
            <person name="Hibbett D.S."/>
        </authorList>
    </citation>
    <scope>NUCLEOTIDE SEQUENCE [LARGE SCALE GENOMIC DNA]</scope>
    <source>
        <strain evidence="4">RWD-64-598 SS2</strain>
    </source>
</reference>
<proteinExistence type="inferred from homology"/>
<dbReference type="OrthoDB" id="2998174at2759"/>
<dbReference type="KEGG" id="cput:CONPUDRAFT_170276"/>
<sequence length="315" mass="35289">MGNSIESSKICSHDFDEIRNIFQDLFNQYDIPYPASGSVPLDSSYFSDCCAYALSKGYTITRSSQIFRSIHVGSVMGQIAYGHLPDRASQIYMAMFTGVLVVIDTLAQFDVERVRPFYGCFINGHTQPDPELELVAQTLRDATKLYPPVQAAMIVNSALTFINGSVIETELRNLKLSSDAPEYPYFVRALTGIAEAYSIIVFPAAVPLEIYIQALPALGIWINATNDVLSFYKEELEGENNNYVSRVAHSRGISKINALRSIAEEAISADRRVHKILGADKQMGEIYAKFREGYTLFHVASSRYRLHDLSLWEHT</sequence>
<evidence type="ECO:0000256" key="1">
    <source>
        <dbReference type="ARBA" id="ARBA00007946"/>
    </source>
</evidence>
<dbReference type="InterPro" id="IPR008949">
    <property type="entry name" value="Isoprenoid_synthase_dom_sf"/>
</dbReference>
<dbReference type="OMA" id="YIECTTH"/>
<evidence type="ECO:0000313" key="4">
    <source>
        <dbReference type="Proteomes" id="UP000053558"/>
    </source>
</evidence>
<dbReference type="GO" id="GO:0016838">
    <property type="term" value="F:carbon-oxygen lyase activity, acting on phosphates"/>
    <property type="evidence" value="ECO:0007669"/>
    <property type="project" value="InterPro"/>
</dbReference>
<dbReference type="Gene3D" id="1.10.600.10">
    <property type="entry name" value="Farnesyl Diphosphate Synthase"/>
    <property type="match status" value="1"/>
</dbReference>
<name>R7SDP1_CONPW</name>
<dbReference type="EMBL" id="JH711593">
    <property type="protein sequence ID" value="EIW74283.1"/>
    <property type="molecule type" value="Genomic_DNA"/>
</dbReference>
<dbReference type="Proteomes" id="UP000053558">
    <property type="component" value="Unassembled WGS sequence"/>
</dbReference>
<keyword evidence="4" id="KW-1185">Reference proteome</keyword>
<protein>
    <submittedName>
        <fullName evidence="3">Terpenoid synthase</fullName>
    </submittedName>
</protein>